<evidence type="ECO:0000256" key="1">
    <source>
        <dbReference type="ARBA" id="ARBA00004123"/>
    </source>
</evidence>
<evidence type="ECO:0000313" key="9">
    <source>
        <dbReference type="EMBL" id="KAK3325713.1"/>
    </source>
</evidence>
<comment type="caution">
    <text evidence="9">The sequence shown here is derived from an EMBL/GenBank/DDBJ whole genome shotgun (WGS) entry which is preliminary data.</text>
</comment>
<name>A0AAE0MBL1_9PEZI</name>
<evidence type="ECO:0000259" key="8">
    <source>
        <dbReference type="PROSITE" id="PS50157"/>
    </source>
</evidence>
<feature type="compositionally biased region" description="Basic and acidic residues" evidence="7">
    <location>
        <begin position="1159"/>
        <end position="1172"/>
    </location>
</feature>
<dbReference type="InterPro" id="IPR013087">
    <property type="entry name" value="Znf_C2H2_type"/>
</dbReference>
<proteinExistence type="predicted"/>
<feature type="compositionally biased region" description="Basic and acidic residues" evidence="7">
    <location>
        <begin position="1195"/>
        <end position="1209"/>
    </location>
</feature>
<feature type="compositionally biased region" description="Basic residues" evidence="7">
    <location>
        <begin position="723"/>
        <end position="735"/>
    </location>
</feature>
<dbReference type="PROSITE" id="PS50157">
    <property type="entry name" value="ZINC_FINGER_C2H2_2"/>
    <property type="match status" value="1"/>
</dbReference>
<dbReference type="InterPro" id="IPR046488">
    <property type="entry name" value="Sfc3/Tfc3_C"/>
</dbReference>
<gene>
    <name evidence="9" type="ORF">B0H66DRAFT_470123</name>
</gene>
<feature type="compositionally biased region" description="Basic and acidic residues" evidence="7">
    <location>
        <begin position="610"/>
        <end position="621"/>
    </location>
</feature>
<feature type="region of interest" description="Disordered" evidence="7">
    <location>
        <begin position="799"/>
        <end position="842"/>
    </location>
</feature>
<feature type="compositionally biased region" description="Low complexity" evidence="7">
    <location>
        <begin position="809"/>
        <end position="818"/>
    </location>
</feature>
<feature type="domain" description="C2H2-type" evidence="8">
    <location>
        <begin position="756"/>
        <end position="784"/>
    </location>
</feature>
<evidence type="ECO:0000256" key="2">
    <source>
        <dbReference type="ARBA" id="ARBA00022553"/>
    </source>
</evidence>
<keyword evidence="2" id="KW-0597">Phosphoprotein</keyword>
<keyword evidence="4" id="KW-0804">Transcription</keyword>
<evidence type="ECO:0000256" key="4">
    <source>
        <dbReference type="ARBA" id="ARBA00023163"/>
    </source>
</evidence>
<dbReference type="PANTHER" id="PTHR15180">
    <property type="entry name" value="GENERAL TRANSCRIPTION FACTOR 3C POLYPEPTIDE 1"/>
    <property type="match status" value="1"/>
</dbReference>
<dbReference type="GO" id="GO:0003677">
    <property type="term" value="F:DNA binding"/>
    <property type="evidence" value="ECO:0007669"/>
    <property type="project" value="UniProtKB-KW"/>
</dbReference>
<feature type="compositionally biased region" description="Polar residues" evidence="7">
    <location>
        <begin position="1236"/>
        <end position="1250"/>
    </location>
</feature>
<feature type="region of interest" description="Disordered" evidence="7">
    <location>
        <begin position="668"/>
        <end position="689"/>
    </location>
</feature>
<feature type="region of interest" description="Disordered" evidence="7">
    <location>
        <begin position="1156"/>
        <end position="1258"/>
    </location>
</feature>
<feature type="compositionally biased region" description="Basic residues" evidence="7">
    <location>
        <begin position="2097"/>
        <end position="2108"/>
    </location>
</feature>
<feature type="region of interest" description="Disordered" evidence="7">
    <location>
        <begin position="2090"/>
        <end position="2117"/>
    </location>
</feature>
<feature type="region of interest" description="Disordered" evidence="7">
    <location>
        <begin position="396"/>
        <end position="416"/>
    </location>
</feature>
<reference evidence="9" key="2">
    <citation type="submission" date="2023-06" db="EMBL/GenBank/DDBJ databases">
        <authorList>
            <consortium name="Lawrence Berkeley National Laboratory"/>
            <person name="Haridas S."/>
            <person name="Hensen N."/>
            <person name="Bonometti L."/>
            <person name="Westerberg I."/>
            <person name="Brannstrom I.O."/>
            <person name="Guillou S."/>
            <person name="Cros-Aarteil S."/>
            <person name="Calhoun S."/>
            <person name="Kuo A."/>
            <person name="Mondo S."/>
            <person name="Pangilinan J."/>
            <person name="Riley R."/>
            <person name="Labutti K."/>
            <person name="Andreopoulos B."/>
            <person name="Lipzen A."/>
            <person name="Chen C."/>
            <person name="Yanf M."/>
            <person name="Daum C."/>
            <person name="Ng V."/>
            <person name="Clum A."/>
            <person name="Steindorff A."/>
            <person name="Ohm R."/>
            <person name="Martin F."/>
            <person name="Silar P."/>
            <person name="Natvig D."/>
            <person name="Lalanne C."/>
            <person name="Gautier V."/>
            <person name="Ament-Velasquez S.L."/>
            <person name="Kruys A."/>
            <person name="Hutchinson M.I."/>
            <person name="Powell A.J."/>
            <person name="Barry K."/>
            <person name="Miller A.N."/>
            <person name="Grigoriev I.V."/>
            <person name="Debuchy R."/>
            <person name="Gladieux P."/>
            <person name="Thoren M.H."/>
            <person name="Johannesson H."/>
        </authorList>
    </citation>
    <scope>NUCLEOTIDE SEQUENCE</scope>
    <source>
        <strain evidence="9">CBS 118394</strain>
    </source>
</reference>
<keyword evidence="10" id="KW-1185">Reference proteome</keyword>
<dbReference type="PANTHER" id="PTHR15180:SF1">
    <property type="entry name" value="GENERAL TRANSCRIPTION FACTOR 3C POLYPEPTIDE 1"/>
    <property type="match status" value="1"/>
</dbReference>
<comment type="subcellular location">
    <subcellularLocation>
        <location evidence="1">Nucleus</location>
    </subcellularLocation>
</comment>
<protein>
    <recommendedName>
        <fullName evidence="8">C2H2-type domain-containing protein</fullName>
    </recommendedName>
</protein>
<feature type="compositionally biased region" description="Polar residues" evidence="7">
    <location>
        <begin position="43"/>
        <end position="58"/>
    </location>
</feature>
<feature type="region of interest" description="Disordered" evidence="7">
    <location>
        <begin position="704"/>
        <end position="753"/>
    </location>
</feature>
<evidence type="ECO:0000256" key="7">
    <source>
        <dbReference type="SAM" id="MobiDB-lite"/>
    </source>
</evidence>
<dbReference type="GO" id="GO:0042791">
    <property type="term" value="P:5S class rRNA transcription by RNA polymerase III"/>
    <property type="evidence" value="ECO:0007669"/>
    <property type="project" value="TreeGrafter"/>
</dbReference>
<evidence type="ECO:0000256" key="5">
    <source>
        <dbReference type="ARBA" id="ARBA00023242"/>
    </source>
</evidence>
<dbReference type="Proteomes" id="UP001283341">
    <property type="component" value="Unassembled WGS sequence"/>
</dbReference>
<dbReference type="GO" id="GO:0000127">
    <property type="term" value="C:transcription factor TFIIIC complex"/>
    <property type="evidence" value="ECO:0007669"/>
    <property type="project" value="InterPro"/>
</dbReference>
<feature type="region of interest" description="Disordered" evidence="7">
    <location>
        <begin position="114"/>
        <end position="149"/>
    </location>
</feature>
<dbReference type="GO" id="GO:0008270">
    <property type="term" value="F:zinc ion binding"/>
    <property type="evidence" value="ECO:0007669"/>
    <property type="project" value="UniProtKB-KW"/>
</dbReference>
<feature type="region of interest" description="Disordered" evidence="7">
    <location>
        <begin position="610"/>
        <end position="641"/>
    </location>
</feature>
<dbReference type="EMBL" id="JAUEDM010000002">
    <property type="protein sequence ID" value="KAK3325713.1"/>
    <property type="molecule type" value="Genomic_DNA"/>
</dbReference>
<dbReference type="Pfam" id="PF04182">
    <property type="entry name" value="B-block_TFIIIC"/>
    <property type="match status" value="1"/>
</dbReference>
<feature type="region of interest" description="Disordered" evidence="7">
    <location>
        <begin position="893"/>
        <end position="916"/>
    </location>
</feature>
<feature type="region of interest" description="Disordered" evidence="7">
    <location>
        <begin position="43"/>
        <end position="67"/>
    </location>
</feature>
<evidence type="ECO:0000313" key="10">
    <source>
        <dbReference type="Proteomes" id="UP001283341"/>
    </source>
</evidence>
<dbReference type="InterPro" id="IPR007309">
    <property type="entry name" value="TFIIIC_Bblock-bd"/>
</dbReference>
<accession>A0AAE0MBL1</accession>
<feature type="region of interest" description="Disordered" evidence="7">
    <location>
        <begin position="496"/>
        <end position="522"/>
    </location>
</feature>
<keyword evidence="5" id="KW-0539">Nucleus</keyword>
<dbReference type="InterPro" id="IPR044210">
    <property type="entry name" value="Tfc3-like"/>
</dbReference>
<keyword evidence="6" id="KW-0863">Zinc-finger</keyword>
<evidence type="ECO:0000256" key="3">
    <source>
        <dbReference type="ARBA" id="ARBA00023125"/>
    </source>
</evidence>
<keyword evidence="3" id="KW-0238">DNA-binding</keyword>
<feature type="compositionally biased region" description="Basic residues" evidence="7">
    <location>
        <begin position="831"/>
        <end position="842"/>
    </location>
</feature>
<keyword evidence="6" id="KW-0862">Zinc</keyword>
<dbReference type="GO" id="GO:0006384">
    <property type="term" value="P:transcription initiation at RNA polymerase III promoter"/>
    <property type="evidence" value="ECO:0007669"/>
    <property type="project" value="InterPro"/>
</dbReference>
<feature type="compositionally biased region" description="Polar residues" evidence="7">
    <location>
        <begin position="1210"/>
        <end position="1221"/>
    </location>
</feature>
<sequence>MSGVGLEVLLEGLIPEIAYSGEKGVSINSLLKIVRQYHNTLDVQESSPEGENGATTRDGQGPAHHDNLEASFSDAEMTSARWAWDWLRSRPQILINGNKRWNRLELSQVLALPEAETDDSQQAETNTCDAPAPPPKKAKEPKSKKALTVRPRIHPSEDLVWQTLTRHGVDYKRVPVLEWKCLLGIASVRGEGILQSDLRRLVDQDKRSLPKRTDSLARKGYIAKRTIVVSRMKTSKLWLIDFAPPILETEKTGGLDLSPETLSKDLEPVAWHERWTGNDIDMEAFGRTFVGIIKAWGVIRYSDLRYKMGVGGKHWQMKTLAKNSQRFVDMGVLKYTAAAFAGSRKVFKDCLKFIRDPRPEEWDKFLATGKKTSQYSDPTRHREPKPNALALYGESVQTTEEGGARQKTPRIFPGWSPEKPIAQNVFEVIQSAGPEGASNPQVSVATVGYGFRRYMASHLNKVAETTQPPHLKRFQVTSRLVRKGKTSAYMFSITHPESSTEEGAADPVNHDNSSSSTSGNAYGFGAIRPRAFAEKQQMSLTHLSHLARKPGSLAKRKDRFRGRLERMRQNGTPDESATSTLEATPEVTTEILGQAEAGPVVEEAITEKSQKVEETAPEREPGVYFGAPGSLNPRPKKGRPSKSLVVIIRSDKLKDPSSIGLSQLLEQGEPCNQEESKEAESTGLAPDATQDDIEVAVGEPASLEEVLEVEEMPPSPPPFSGRGRGRGHGRGRGGRGRGGGTTRGGKRKGASAGGMYKCDTCGNVWKNDIGLKYHQTKAQTPCNPNFDPAALLGLSRKRRKMSPVPPTPSVASAASVVASDDEDAGPSSRPRQSRRATRKVHKTVTAIPTGARVRPRMRNAMRSVQDPSLVFRGLAFADIDDTLDDLPREMDLRGRKSQPARRPSVSILSGAPDDITHGNDAMEIDGDAGTALPNATVQPPGEMDVDEPSVAVDDADRLNKNQHDGDSAIVLPPTNYDFMATEAKKKTAQAYDIINYLLDNNCGVFPGDRALFYALLRVFLKEFPRQHPPTWKSYHSAVKALEGRNQARVHTHMLRTETGRMATLSLVLRVGTDPTGRVPTFMKQKMRDTYPKLYIPPAFSPTEEELALLQENDTGKPAAAQKEYKPNANGEKFRSRRRIDDVEVFNAPYYTQTANDNATEFRDPFCPKEKGPRGQKRLAPLDEDLGNSPKKRLKPVAEKTRLDVKERDSSGATHNLTQPVDLSTPFGAKRRRYKQRTSNAASRKPNTQFDEGSLDPGILNGEPPSVIEAIKAYGLLPAKPGKRGRPRLPLKPKKMGKLPVQLGRAQNPGLASLPGAFYKYFLPGPSSTEPPFAVRFLEPNTQLDESEFEENQDHEKDEVSTPYRFETAEATATNVSGDGDHECDHQIGRPKEYSFVPAITIDEIGLDTWPSLDYADFEHHTKSSFSVHGSMPTRHFFLSQHVPTSAEEMALLARGHNFYLETWVDQDWGKFWSLIQRCLTWELSTVGSYVLQGVSLSPKYVHINVSPSRSKSNMRNVNLKWSEERQFTLETLPYEDLDDIVGDDDFLQYDNHTQSGTAEPRRPKKRRIMRTIPTKRIGVGGRPTKFKLQAIKTGRELTAYPTSAGDFLRQPGEQSEDLDWTSENTKLTAFIVVSTLLGGVDRVVDWGLMMRLFPDMTISQLRHTWCALRKDRQSTIVTLTDKFRTAFLKAYSANELPPIDFNDTAAYDWKALVKWTANLDGFERVSLPASRKMLGENFALLNCRFENREWRESFYHVQRSVFNKFQDACSEPLAFPAERDTGRSTPDLNLAVAMSWTRSLCVTPVDMYPNEEVLKKRNSLLPGMSKSEIMEVILQGIDQLQREGIISKSTAKWSNGRWWRFNSRVPELLDKISHGERISKAVAFKTELDRAFRAGEKKRVTYITNDGMIMALLNMQAHGRIRVETTGQPNVPMGHEPGNYETRKYTKKYLHFRLDIAPTVRYLHDDSSEITALRKRVGSAKPPTRGPGGATPAWCDVFEKVDVNRWLKYLSVVLVTIASRGAMPADELVKTVKPVAMLFEVELIMEWGRELGILKSQVDGATSLAAMEWWWLVIDAQRKGLQDAAAATAAAAAAPPRSRRPLPSARRRTGADGSSEDVEAAAKGWLYRAGSACCGSVSKQDVAV</sequence>
<evidence type="ECO:0000256" key="6">
    <source>
        <dbReference type="PROSITE-ProRule" id="PRU00042"/>
    </source>
</evidence>
<feature type="compositionally biased region" description="Polar residues" evidence="7">
    <location>
        <begin position="510"/>
        <end position="520"/>
    </location>
</feature>
<dbReference type="Pfam" id="PF20222">
    <property type="entry name" value="DUF6581"/>
    <property type="match status" value="1"/>
</dbReference>
<dbReference type="GO" id="GO:0005634">
    <property type="term" value="C:nucleus"/>
    <property type="evidence" value="ECO:0007669"/>
    <property type="project" value="UniProtKB-SubCell"/>
</dbReference>
<organism evidence="9 10">
    <name type="scientific">Apodospora peruviana</name>
    <dbReference type="NCBI Taxonomy" id="516989"/>
    <lineage>
        <taxon>Eukaryota</taxon>
        <taxon>Fungi</taxon>
        <taxon>Dikarya</taxon>
        <taxon>Ascomycota</taxon>
        <taxon>Pezizomycotina</taxon>
        <taxon>Sordariomycetes</taxon>
        <taxon>Sordariomycetidae</taxon>
        <taxon>Sordariales</taxon>
        <taxon>Lasiosphaeriaceae</taxon>
        <taxon>Apodospora</taxon>
    </lineage>
</organism>
<keyword evidence="6" id="KW-0479">Metal-binding</keyword>
<reference evidence="9" key="1">
    <citation type="journal article" date="2023" name="Mol. Phylogenet. Evol.">
        <title>Genome-scale phylogeny and comparative genomics of the fungal order Sordariales.</title>
        <authorList>
            <person name="Hensen N."/>
            <person name="Bonometti L."/>
            <person name="Westerberg I."/>
            <person name="Brannstrom I.O."/>
            <person name="Guillou S."/>
            <person name="Cros-Aarteil S."/>
            <person name="Calhoun S."/>
            <person name="Haridas S."/>
            <person name="Kuo A."/>
            <person name="Mondo S."/>
            <person name="Pangilinan J."/>
            <person name="Riley R."/>
            <person name="LaButti K."/>
            <person name="Andreopoulos B."/>
            <person name="Lipzen A."/>
            <person name="Chen C."/>
            <person name="Yan M."/>
            <person name="Daum C."/>
            <person name="Ng V."/>
            <person name="Clum A."/>
            <person name="Steindorff A."/>
            <person name="Ohm R.A."/>
            <person name="Martin F."/>
            <person name="Silar P."/>
            <person name="Natvig D.O."/>
            <person name="Lalanne C."/>
            <person name="Gautier V."/>
            <person name="Ament-Velasquez S.L."/>
            <person name="Kruys A."/>
            <person name="Hutchinson M.I."/>
            <person name="Powell A.J."/>
            <person name="Barry K."/>
            <person name="Miller A.N."/>
            <person name="Grigoriev I.V."/>
            <person name="Debuchy R."/>
            <person name="Gladieux P."/>
            <person name="Hiltunen Thoren M."/>
            <person name="Johannesson H."/>
        </authorList>
    </citation>
    <scope>NUCLEOTIDE SEQUENCE</scope>
    <source>
        <strain evidence="9">CBS 118394</strain>
    </source>
</reference>